<dbReference type="Gene3D" id="3.90.700.10">
    <property type="entry name" value="Succinate dehydrogenase/fumarate reductase flavoprotein, catalytic domain"/>
    <property type="match status" value="1"/>
</dbReference>
<dbReference type="InterPro" id="IPR006311">
    <property type="entry name" value="TAT_signal"/>
</dbReference>
<dbReference type="EMBL" id="CP063310">
    <property type="protein sequence ID" value="QOS68726.1"/>
    <property type="molecule type" value="Genomic_DNA"/>
</dbReference>
<name>A0A6L7IRF9_9ACTN</name>
<accession>A0A6L7IRF9</accession>
<dbReference type="Pfam" id="PF00890">
    <property type="entry name" value="FAD_binding_2"/>
    <property type="match status" value="1"/>
</dbReference>
<dbReference type="NCBIfam" id="TIGR01409">
    <property type="entry name" value="TAT_signal_seq"/>
    <property type="match status" value="1"/>
</dbReference>
<dbReference type="SUPFAM" id="SSF51905">
    <property type="entry name" value="FAD/NAD(P)-binding domain"/>
    <property type="match status" value="1"/>
</dbReference>
<feature type="signal peptide" evidence="6">
    <location>
        <begin position="1"/>
        <end position="23"/>
    </location>
</feature>
<evidence type="ECO:0000256" key="1">
    <source>
        <dbReference type="ARBA" id="ARBA00001974"/>
    </source>
</evidence>
<keyword evidence="4" id="KW-0560">Oxidoreductase</keyword>
<dbReference type="InterPro" id="IPR050315">
    <property type="entry name" value="FAD-oxidoreductase_2"/>
</dbReference>
<organism evidence="8 9">
    <name type="scientific">Eggerthella guodeyinii</name>
    <dbReference type="NCBI Taxonomy" id="2690837"/>
    <lineage>
        <taxon>Bacteria</taxon>
        <taxon>Bacillati</taxon>
        <taxon>Actinomycetota</taxon>
        <taxon>Coriobacteriia</taxon>
        <taxon>Eggerthellales</taxon>
        <taxon>Eggerthellaceae</taxon>
        <taxon>Eggerthella</taxon>
    </lineage>
</organism>
<gene>
    <name evidence="8" type="ORF">GS424_002310</name>
</gene>
<dbReference type="GO" id="GO:0033765">
    <property type="term" value="F:steroid dehydrogenase activity, acting on the CH-CH group of donors"/>
    <property type="evidence" value="ECO:0007669"/>
    <property type="project" value="UniProtKB-ARBA"/>
</dbReference>
<comment type="cofactor">
    <cofactor evidence="1">
        <name>FAD</name>
        <dbReference type="ChEBI" id="CHEBI:57692"/>
    </cofactor>
</comment>
<evidence type="ECO:0000256" key="3">
    <source>
        <dbReference type="ARBA" id="ARBA00022827"/>
    </source>
</evidence>
<dbReference type="InterPro" id="IPR003953">
    <property type="entry name" value="FAD-dep_OxRdtase_2_FAD-bd"/>
</dbReference>
<proteinExistence type="predicted"/>
<dbReference type="AlphaFoldDB" id="A0A6L7IRF9"/>
<evidence type="ECO:0000313" key="8">
    <source>
        <dbReference type="EMBL" id="QOS68726.1"/>
    </source>
</evidence>
<dbReference type="SUPFAM" id="SSF56425">
    <property type="entry name" value="Succinate dehydrogenase/fumarate reductase flavoprotein, catalytic domain"/>
    <property type="match status" value="1"/>
</dbReference>
<dbReference type="Proteomes" id="UP000478463">
    <property type="component" value="Chromosome"/>
</dbReference>
<feature type="domain" description="FAD-dependent oxidoreductase 2 FAD-binding" evidence="7">
    <location>
        <begin position="84"/>
        <end position="549"/>
    </location>
</feature>
<dbReference type="RefSeq" id="WP_160941933.1">
    <property type="nucleotide sequence ID" value="NZ_CP063310.1"/>
</dbReference>
<dbReference type="InterPro" id="IPR019546">
    <property type="entry name" value="TAT_signal_bac_arc"/>
</dbReference>
<evidence type="ECO:0000256" key="2">
    <source>
        <dbReference type="ARBA" id="ARBA00022630"/>
    </source>
</evidence>
<evidence type="ECO:0000256" key="5">
    <source>
        <dbReference type="SAM" id="MobiDB-lite"/>
    </source>
</evidence>
<dbReference type="InterPro" id="IPR027477">
    <property type="entry name" value="Succ_DH/fumarate_Rdtase_cat_sf"/>
</dbReference>
<dbReference type="Gene3D" id="3.50.50.60">
    <property type="entry name" value="FAD/NAD(P)-binding domain"/>
    <property type="match status" value="1"/>
</dbReference>
<keyword evidence="6" id="KW-0732">Signal</keyword>
<dbReference type="PROSITE" id="PS51318">
    <property type="entry name" value="TAT"/>
    <property type="match status" value="1"/>
</dbReference>
<protein>
    <submittedName>
        <fullName evidence="8">FAD-binding protein</fullName>
    </submittedName>
</protein>
<evidence type="ECO:0000313" key="9">
    <source>
        <dbReference type="Proteomes" id="UP000478463"/>
    </source>
</evidence>
<dbReference type="GO" id="GO:0008202">
    <property type="term" value="P:steroid metabolic process"/>
    <property type="evidence" value="ECO:0007669"/>
    <property type="project" value="UniProtKB-ARBA"/>
</dbReference>
<keyword evidence="2" id="KW-0285">Flavoprotein</keyword>
<feature type="region of interest" description="Disordered" evidence="5">
    <location>
        <begin position="599"/>
        <end position="627"/>
    </location>
</feature>
<dbReference type="InterPro" id="IPR036188">
    <property type="entry name" value="FAD/NAD-bd_sf"/>
</dbReference>
<feature type="chain" id="PRO_5039511818" evidence="6">
    <location>
        <begin position="24"/>
        <end position="627"/>
    </location>
</feature>
<reference evidence="8 9" key="1">
    <citation type="submission" date="2020-10" db="EMBL/GenBank/DDBJ databases">
        <title>Eggerthella sp. nov., isolated from human feces.</title>
        <authorList>
            <person name="Yajun G."/>
        </authorList>
    </citation>
    <scope>NUCLEOTIDE SEQUENCE [LARGE SCALE GENOMIC DNA]</scope>
    <source>
        <strain evidence="8 9">HF-1101</strain>
    </source>
</reference>
<evidence type="ECO:0000256" key="4">
    <source>
        <dbReference type="ARBA" id="ARBA00023002"/>
    </source>
</evidence>
<dbReference type="PANTHER" id="PTHR43400:SF10">
    <property type="entry name" value="3-OXOSTEROID 1-DEHYDROGENASE"/>
    <property type="match status" value="1"/>
</dbReference>
<evidence type="ECO:0000259" key="7">
    <source>
        <dbReference type="Pfam" id="PF00890"/>
    </source>
</evidence>
<keyword evidence="3" id="KW-0274">FAD</keyword>
<dbReference type="PROSITE" id="PS51257">
    <property type="entry name" value="PROKAR_LIPOPROTEIN"/>
    <property type="match status" value="1"/>
</dbReference>
<evidence type="ECO:0000256" key="6">
    <source>
        <dbReference type="SAM" id="SignalP"/>
    </source>
</evidence>
<dbReference type="PANTHER" id="PTHR43400">
    <property type="entry name" value="FUMARATE REDUCTASE"/>
    <property type="match status" value="1"/>
</dbReference>
<sequence length="627" mass="66552">MKAPTFEMNRRSFLGLGATAAVAAGFGLAGCSPQASSSAGEGSTASAAQTVELPVGAPKGTPKTATWCAVPEAIADVAEEKSFDVVVVGAGLAGLAAAATAAENGATVAVIETLSTYQTRGQDIGTVNSSFQKANGLEASESDINDMCLALQRYAGNRTDQRLYRVWGQRSGSDFDWWYNTMLEPKGYGIEIPRWPMEVEYDPVDGEWFPQFCNQQEFTVPEGEEAGMNGGFPGAVGELEAYAKEHGAEFFYEHRGRQLVRGGQPNGTEGRVEGVIAEASDGSYVKFTATKGVILATGDYGHNEDMMQAWCPSQAQLAIDTNVYPSTGNVGDGHLMGMWIGGMMQGIPHAYMAHGTPGSLGSDPFLLVDINGRRFTNEDIPGQSFSDLAEEQPQTVFWQIADAKYPEQLKWSSPTHGAQMSFSGDIDAWNAAIETGDKATIEAMLTEQGVNMQYAWTVEELAEGIHVDAATLQETLDRYNGFAHDGYDADFGKQAKRLWPVETPPYFYSSSGQWAFMLTMGGLKGTEKAEAIDAWGNPIPGLWMAGNVQGMRFAIDYPTIVCGLSHSLCLTFGRVAGEQAAAADSSVTEHESVYAAWKEANPEGDAAGGAAPAGGGAPAGGDAPAQG</sequence>
<dbReference type="KEGG" id="egd:GS424_002310"/>